<keyword evidence="1" id="KW-0245">EGF-like domain</keyword>
<accession>A0A8X6TKZ2</accession>
<keyword evidence="5" id="KW-1185">Reference proteome</keyword>
<organism evidence="4 5">
    <name type="scientific">Nephila pilipes</name>
    <name type="common">Giant wood spider</name>
    <name type="synonym">Nephila maculata</name>
    <dbReference type="NCBI Taxonomy" id="299642"/>
    <lineage>
        <taxon>Eukaryota</taxon>
        <taxon>Metazoa</taxon>
        <taxon>Ecdysozoa</taxon>
        <taxon>Arthropoda</taxon>
        <taxon>Chelicerata</taxon>
        <taxon>Arachnida</taxon>
        <taxon>Araneae</taxon>
        <taxon>Araneomorphae</taxon>
        <taxon>Entelegynae</taxon>
        <taxon>Araneoidea</taxon>
        <taxon>Nephilidae</taxon>
        <taxon>Nephila</taxon>
    </lineage>
</organism>
<evidence type="ECO:0000313" key="4">
    <source>
        <dbReference type="EMBL" id="GFT29754.1"/>
    </source>
</evidence>
<protein>
    <submittedName>
        <fullName evidence="4">EGF-like domain-containing protein</fullName>
    </submittedName>
</protein>
<keyword evidence="2" id="KW-0732">Signal</keyword>
<evidence type="ECO:0000256" key="2">
    <source>
        <dbReference type="SAM" id="SignalP"/>
    </source>
</evidence>
<evidence type="ECO:0000259" key="3">
    <source>
        <dbReference type="PROSITE" id="PS50026"/>
    </source>
</evidence>
<dbReference type="PROSITE" id="PS00022">
    <property type="entry name" value="EGF_1"/>
    <property type="match status" value="1"/>
</dbReference>
<feature type="disulfide bond" evidence="1">
    <location>
        <begin position="39"/>
        <end position="48"/>
    </location>
</feature>
<sequence>MFTWLFAIAVFFLSPTASCKSNSDCENGGTCGKDQVCECKEGSSGDRCEIIKGCEKLACDDQISNCVLDVKAKKGMCECKEKTKLYVNHKCIGKCKVQNVPDTFNDIQVLKIIRFGKT</sequence>
<proteinExistence type="predicted"/>
<dbReference type="Gene3D" id="2.10.25.10">
    <property type="entry name" value="Laminin"/>
    <property type="match status" value="1"/>
</dbReference>
<name>A0A8X6TKZ2_NEPPI</name>
<dbReference type="Proteomes" id="UP000887013">
    <property type="component" value="Unassembled WGS sequence"/>
</dbReference>
<dbReference type="InterPro" id="IPR000742">
    <property type="entry name" value="EGF"/>
</dbReference>
<feature type="domain" description="EGF-like" evidence="3">
    <location>
        <begin position="15"/>
        <end position="49"/>
    </location>
</feature>
<dbReference type="PROSITE" id="PS50026">
    <property type="entry name" value="EGF_3"/>
    <property type="match status" value="1"/>
</dbReference>
<feature type="chain" id="PRO_5036475735" evidence="2">
    <location>
        <begin position="20"/>
        <end position="118"/>
    </location>
</feature>
<comment type="caution">
    <text evidence="4">The sequence shown here is derived from an EMBL/GenBank/DDBJ whole genome shotgun (WGS) entry which is preliminary data.</text>
</comment>
<comment type="caution">
    <text evidence="1">Lacks conserved residue(s) required for the propagation of feature annotation.</text>
</comment>
<reference evidence="4" key="1">
    <citation type="submission" date="2020-08" db="EMBL/GenBank/DDBJ databases">
        <title>Multicomponent nature underlies the extraordinary mechanical properties of spider dragline silk.</title>
        <authorList>
            <person name="Kono N."/>
            <person name="Nakamura H."/>
            <person name="Mori M."/>
            <person name="Yoshida Y."/>
            <person name="Ohtoshi R."/>
            <person name="Malay A.D."/>
            <person name="Moran D.A.P."/>
            <person name="Tomita M."/>
            <person name="Numata K."/>
            <person name="Arakawa K."/>
        </authorList>
    </citation>
    <scope>NUCLEOTIDE SEQUENCE</scope>
</reference>
<gene>
    <name evidence="4" type="primary">NCL1_32770</name>
    <name evidence="4" type="ORF">NPIL_391361</name>
</gene>
<dbReference type="EMBL" id="BMAW01012655">
    <property type="protein sequence ID" value="GFT29754.1"/>
    <property type="molecule type" value="Genomic_DNA"/>
</dbReference>
<keyword evidence="1" id="KW-1015">Disulfide bond</keyword>
<feature type="signal peptide" evidence="2">
    <location>
        <begin position="1"/>
        <end position="19"/>
    </location>
</feature>
<evidence type="ECO:0000256" key="1">
    <source>
        <dbReference type="PROSITE-ProRule" id="PRU00076"/>
    </source>
</evidence>
<dbReference type="AlphaFoldDB" id="A0A8X6TKZ2"/>
<evidence type="ECO:0000313" key="5">
    <source>
        <dbReference type="Proteomes" id="UP000887013"/>
    </source>
</evidence>
<dbReference type="OrthoDB" id="7434474at2759"/>